<dbReference type="InterPro" id="IPR046346">
    <property type="entry name" value="Aminoacid_DH-like_N_sf"/>
</dbReference>
<dbReference type="InterPro" id="IPR049064">
    <property type="entry name" value="NAD_Glu_DH_ACT3"/>
</dbReference>
<dbReference type="InterPro" id="IPR028971">
    <property type="entry name" value="NAD-GDH_cat"/>
</dbReference>
<dbReference type="EMBL" id="CP099489">
    <property type="protein sequence ID" value="USQ78701.1"/>
    <property type="molecule type" value="Genomic_DNA"/>
</dbReference>
<dbReference type="Pfam" id="PF21077">
    <property type="entry name" value="GDH_ACT3"/>
    <property type="match status" value="1"/>
</dbReference>
<name>A0ABY4YPJ6_9MICO</name>
<gene>
    <name evidence="6" type="ORF">NF556_13825</name>
</gene>
<dbReference type="InterPro" id="IPR049058">
    <property type="entry name" value="NAD_Glu_DH_HM2"/>
</dbReference>
<dbReference type="Pfam" id="PF21079">
    <property type="entry name" value="GDH_HM2"/>
    <property type="match status" value="1"/>
</dbReference>
<dbReference type="InterPro" id="IPR048381">
    <property type="entry name" value="GDH_C"/>
</dbReference>
<organism evidence="6 7">
    <name type="scientific">Ornithinimicrobium faecis</name>
    <dbReference type="NCBI Taxonomy" id="2934158"/>
    <lineage>
        <taxon>Bacteria</taxon>
        <taxon>Bacillati</taxon>
        <taxon>Actinomycetota</taxon>
        <taxon>Actinomycetes</taxon>
        <taxon>Micrococcales</taxon>
        <taxon>Ornithinimicrobiaceae</taxon>
        <taxon>Ornithinimicrobium</taxon>
    </lineage>
</organism>
<evidence type="ECO:0000313" key="6">
    <source>
        <dbReference type="EMBL" id="USQ78701.1"/>
    </source>
</evidence>
<dbReference type="Pfam" id="PF21073">
    <property type="entry name" value="GDH_HM1"/>
    <property type="match status" value="1"/>
</dbReference>
<dbReference type="InterPro" id="IPR024727">
    <property type="entry name" value="NAD_Glu_DH_N_ACT1"/>
</dbReference>
<dbReference type="PANTHER" id="PTHR43403">
    <property type="entry name" value="NAD-SPECIFIC GLUTAMATE DEHYDROGENASE"/>
    <property type="match status" value="1"/>
</dbReference>
<dbReference type="RefSeq" id="WP_252591497.1">
    <property type="nucleotide sequence ID" value="NZ_CP099489.1"/>
</dbReference>
<dbReference type="Pfam" id="PF21075">
    <property type="entry name" value="GDH_ACT1"/>
    <property type="match status" value="1"/>
</dbReference>
<evidence type="ECO:0000313" key="7">
    <source>
        <dbReference type="Proteomes" id="UP001056455"/>
    </source>
</evidence>
<dbReference type="InterPro" id="IPR007780">
    <property type="entry name" value="NAD_Glu_DH_bac"/>
</dbReference>
<evidence type="ECO:0000259" key="4">
    <source>
        <dbReference type="Pfam" id="PF21076"/>
    </source>
</evidence>
<dbReference type="Pfam" id="PF21074">
    <property type="entry name" value="GDH_C"/>
    <property type="match status" value="1"/>
</dbReference>
<feature type="domain" description="NAD-glutamate dehydrogenase ACT3" evidence="5">
    <location>
        <begin position="527"/>
        <end position="603"/>
    </location>
</feature>
<dbReference type="InterPro" id="IPR036291">
    <property type="entry name" value="NAD(P)-bd_dom_sf"/>
</dbReference>
<dbReference type="PIRSF" id="PIRSF036761">
    <property type="entry name" value="GDH_Mll4104"/>
    <property type="match status" value="1"/>
</dbReference>
<dbReference type="Pfam" id="PF21076">
    <property type="entry name" value="GDH_ACT2"/>
    <property type="match status" value="1"/>
</dbReference>
<feature type="domain" description="NAD-glutamate dehydrogenase catalytic" evidence="1">
    <location>
        <begin position="711"/>
        <end position="1206"/>
    </location>
</feature>
<dbReference type="InterPro" id="IPR049056">
    <property type="entry name" value="NAD_Glu_DH_HM3"/>
</dbReference>
<dbReference type="InterPro" id="IPR049062">
    <property type="entry name" value="NAD_Glu_DH_ACT2"/>
</dbReference>
<dbReference type="Gene3D" id="3.40.50.720">
    <property type="entry name" value="NAD(P)-binding Rossmann-like Domain"/>
    <property type="match status" value="1"/>
</dbReference>
<accession>A0ABY4YPJ6</accession>
<dbReference type="Pfam" id="PF21078">
    <property type="entry name" value="GDH_HM3"/>
    <property type="match status" value="1"/>
</dbReference>
<dbReference type="PANTHER" id="PTHR43403:SF1">
    <property type="entry name" value="NAD-SPECIFIC GLUTAMATE DEHYDROGENASE"/>
    <property type="match status" value="1"/>
</dbReference>
<dbReference type="SUPFAM" id="SSF53223">
    <property type="entry name" value="Aminoacid dehydrogenase-like, N-terminal domain"/>
    <property type="match status" value="1"/>
</dbReference>
<dbReference type="Pfam" id="PF05088">
    <property type="entry name" value="Bac_GDH_CD"/>
    <property type="match status" value="1"/>
</dbReference>
<feature type="domain" description="NAD-glutamate dehydrogenase N-terminal ACT1" evidence="3">
    <location>
        <begin position="8"/>
        <end position="150"/>
    </location>
</feature>
<evidence type="ECO:0000259" key="1">
    <source>
        <dbReference type="Pfam" id="PF05088"/>
    </source>
</evidence>
<keyword evidence="7" id="KW-1185">Reference proteome</keyword>
<dbReference type="InterPro" id="IPR049059">
    <property type="entry name" value="NAD_Glu_DH_HM1"/>
</dbReference>
<sequence>MSFEDTLLDRFYRHVSHTTLQGREQEVRQAILRQVAGLSSDRQPDTTEVRVFNPSRADDGWTSRHTVVQVVTDNMPFLVDSVLGELNQHGLSVHLLVHPQIVVRRTAESCEVLDIDAADAGPEDTVESWMHLEIDRLPREASREDLQARLKAVLEDVRRACRDWPAMREKARSIIAELQAGVPDSVDPASVEPTIEFLTWLEDNHFTFLGYREYELVEVDGTEALRSVPETGLGILRTQPGHQGSVSHLRPEAVATAREPRLLTITKANSRATVHRPVYLDYVGVRTFDEQGAVVAERRFLGLFTQSAYAESVTRLPVIGSKVRAILDRSGYASDSHSGKDLMGVLENYPRDELFQADIDWLSDSANEVLHLQERRGSRLLVRKDEFGRFVSILMFMPRDRFNTAVRLRIQGLLKDAFGAETVDYTTKVGDAALAQVHYVLRMPAGSNIPDVDAQALEARVQDAMRTWEEKLTDVVQEHEEDETVGDTAASFSAAFPEGYKEDFDASTAYADLARIRSVVEDPKRGMRLHLYAEDGAPPEERRLKLYRQDAMTLTEAMPIFSHLGVEVTDERPYVVEEEADEIAMRIYDFGLRAKDAQVWESDDLRTEKEVAADFEEAFSVAWSRQGESDGLNNLVLDADLSWRSVVILRTLVRYLRQVGAFSLDYLESALVANPHIARMVVELFTVRFDPATGADNAARDEEAAAVIDRINEALNEVASLDQDRIIRQLVSVVEGTLRTNFYQLDEDGRAKTHVSLKLSPRDIDGLPDPRPAFEVWVYAPRIEGVHLRFGAVARGGLRWSDRREDFRTEVLGLVKAQMVKNAVIVPTGSKGGFVAKQLPDPKDREAWLNEGIGCYKIFIKGLLDVTDNRVDGDIVAPDNVVRRDGDDSYLVVAADKGTAKFSDIANGVSREYGFWLDDAFASGGSAGYDHKGMGITARGAWESVKRHFRELGHDTQSQDFTAVGIGDMSGDVFGNGMLLSEHIRLVAAFDHRHVFLDPTPEAATSHPERQRLFDLPGSSWADYDTSLISEGGGVYPRSAKAIPISSQVREALGLPEGTTSLTPNELLSAVLKAPVDLLWNGGIGTYVKSEQETHSEIGDRANDAIRINGGDLRVKVVGEGGNLGFSQRGRIEAALAGVHINTDAIDNSAGVDTSDHEVNIKIALAPVVAAGDLSLEQRDELLASMTDEVAATVLRTNYEQNVLIGNSRDQDGVMAPVHRRLMDHLAEHAGLDRDLEFLPDDRGMQTHESNGTGLTSPEFSVLVAYSKLNLKAELTESDLPDFPFFEDALRDYFPAPLRERLGDGLGEHPLRRQIIVNDLANAMVNRGGITFAFRCTEETGATVPQIARAFVVCREVFDMSGFMEAVEALDNQVSTQLQTKLYLEFRRLMDRSVRWFLNNQSLTGQLDHEIARFTEPVRTLRTQLGGHLQAAERERFEQQAEEARSNGVPEDLALWYAGLLDSFSVLDIVELAEETGRSLEETAAHYFAVSERFRIDALLNWVGELPRQDRWDSLARGAMRDDLYGVLKALTRTVLSSSESAGQDGDVLAAWSDANSEALTRVRQVLSNVDRLEAPGMGPLSVALRALRGLVRQGSSN</sequence>
<evidence type="ECO:0000259" key="3">
    <source>
        <dbReference type="Pfam" id="PF21075"/>
    </source>
</evidence>
<reference evidence="6" key="1">
    <citation type="submission" date="2022-06" db="EMBL/GenBank/DDBJ databases">
        <title>Ornithinimicrobium HY1793.</title>
        <authorList>
            <person name="Huang Y."/>
        </authorList>
    </citation>
    <scope>NUCLEOTIDE SEQUENCE</scope>
    <source>
        <strain evidence="6">HY1793</strain>
    </source>
</reference>
<proteinExistence type="predicted"/>
<evidence type="ECO:0000259" key="2">
    <source>
        <dbReference type="Pfam" id="PF21074"/>
    </source>
</evidence>
<dbReference type="SUPFAM" id="SSF51735">
    <property type="entry name" value="NAD(P)-binding Rossmann-fold domains"/>
    <property type="match status" value="1"/>
</dbReference>
<evidence type="ECO:0000259" key="5">
    <source>
        <dbReference type="Pfam" id="PF21077"/>
    </source>
</evidence>
<dbReference type="Proteomes" id="UP001056455">
    <property type="component" value="Chromosome"/>
</dbReference>
<feature type="domain" description="NAD-glutamate dehydrogenase ACT2" evidence="4">
    <location>
        <begin position="379"/>
        <end position="469"/>
    </location>
</feature>
<feature type="domain" description="NAD-specific glutamate dehydrogenase C-terminal" evidence="2">
    <location>
        <begin position="1252"/>
        <end position="1589"/>
    </location>
</feature>
<protein>
    <submittedName>
        <fullName evidence="6">NAD-glutamate dehydrogenase</fullName>
    </submittedName>
</protein>